<dbReference type="AlphaFoldDB" id="A0A1H5YHC3"/>
<dbReference type="Proteomes" id="UP000236753">
    <property type="component" value="Unassembled WGS sequence"/>
</dbReference>
<proteinExistence type="predicted"/>
<evidence type="ECO:0000313" key="2">
    <source>
        <dbReference type="Proteomes" id="UP000236753"/>
    </source>
</evidence>
<sequence length="57" mass="6210">SQNITLSLLQNENIQFTEFQVSPTYAIDSTIVGAARKNIYKSTNGGSTWTVAGFPDN</sequence>
<protein>
    <submittedName>
        <fullName evidence="1">Uncharacterized protein</fullName>
    </submittedName>
</protein>
<organism evidence="1 2">
    <name type="scientific">Nitrosomonas ureae</name>
    <dbReference type="NCBI Taxonomy" id="44577"/>
    <lineage>
        <taxon>Bacteria</taxon>
        <taxon>Pseudomonadati</taxon>
        <taxon>Pseudomonadota</taxon>
        <taxon>Betaproteobacteria</taxon>
        <taxon>Nitrosomonadales</taxon>
        <taxon>Nitrosomonadaceae</taxon>
        <taxon>Nitrosomonas</taxon>
    </lineage>
</organism>
<dbReference type="EMBL" id="FNUX01000059">
    <property type="protein sequence ID" value="SEG23438.1"/>
    <property type="molecule type" value="Genomic_DNA"/>
</dbReference>
<feature type="non-terminal residue" evidence="1">
    <location>
        <position position="1"/>
    </location>
</feature>
<accession>A0A1H5YHC3</accession>
<reference evidence="1 2" key="1">
    <citation type="submission" date="2016-10" db="EMBL/GenBank/DDBJ databases">
        <authorList>
            <person name="de Groot N.N."/>
        </authorList>
    </citation>
    <scope>NUCLEOTIDE SEQUENCE [LARGE SCALE GENOMIC DNA]</scope>
    <source>
        <strain evidence="1 2">Nm13</strain>
    </source>
</reference>
<gene>
    <name evidence="1" type="ORF">SAMN05216334_1593</name>
</gene>
<evidence type="ECO:0000313" key="1">
    <source>
        <dbReference type="EMBL" id="SEG23438.1"/>
    </source>
</evidence>
<name>A0A1H5YHC3_9PROT</name>